<reference evidence="7" key="1">
    <citation type="submission" date="2020-11" db="EMBL/GenBank/DDBJ databases">
        <title>Complete genome sequence of a novel pathogenic Methylobacterium strain isolated from rice in Vietnam.</title>
        <authorList>
            <person name="Lai K."/>
            <person name="Okazaki S."/>
            <person name="Higashi K."/>
            <person name="Mori H."/>
            <person name="Toyoda A."/>
            <person name="Kurokawa K."/>
        </authorList>
    </citation>
    <scope>NUCLEOTIDE SEQUENCE</scope>
    <source>
        <strain evidence="7">VL1</strain>
    </source>
</reference>
<dbReference type="SUPFAM" id="SSF52833">
    <property type="entry name" value="Thioredoxin-like"/>
    <property type="match status" value="1"/>
</dbReference>
<dbReference type="GO" id="GO:0045454">
    <property type="term" value="P:cell redox homeostasis"/>
    <property type="evidence" value="ECO:0007669"/>
    <property type="project" value="TreeGrafter"/>
</dbReference>
<accession>A0A8H8WWL5</accession>
<dbReference type="InterPro" id="IPR036249">
    <property type="entry name" value="Thioredoxin-like_sf"/>
</dbReference>
<organism evidence="7 8">
    <name type="scientific">Methylobacterium indicum</name>
    <dbReference type="NCBI Taxonomy" id="1775910"/>
    <lineage>
        <taxon>Bacteria</taxon>
        <taxon>Pseudomonadati</taxon>
        <taxon>Pseudomonadota</taxon>
        <taxon>Alphaproteobacteria</taxon>
        <taxon>Hyphomicrobiales</taxon>
        <taxon>Methylobacteriaceae</taxon>
        <taxon>Methylobacterium</taxon>
    </lineage>
</organism>
<dbReference type="KEGG" id="mind:mvi_40430"/>
<evidence type="ECO:0000259" key="6">
    <source>
        <dbReference type="PROSITE" id="PS51352"/>
    </source>
</evidence>
<dbReference type="EC" id="1.11.1.27" evidence="4"/>
<feature type="active site" description="Cysteine sulfenic acid (-SOH) intermediate" evidence="3">
    <location>
        <position position="62"/>
    </location>
</feature>
<dbReference type="GO" id="GO:0008379">
    <property type="term" value="F:thioredoxin peroxidase activity"/>
    <property type="evidence" value="ECO:0007669"/>
    <property type="project" value="InterPro"/>
</dbReference>
<name>A0A8H8WWL5_9HYPH</name>
<dbReference type="PANTHER" id="PTHR10430:SF16">
    <property type="entry name" value="PEROXIREDOXIN-5, MITOCHONDRIAL"/>
    <property type="match status" value="1"/>
</dbReference>
<dbReference type="AlphaFoldDB" id="A0A8H8WWL5"/>
<dbReference type="InterPro" id="IPR013740">
    <property type="entry name" value="Redoxin"/>
</dbReference>
<keyword evidence="4" id="KW-0049">Antioxidant</keyword>
<dbReference type="PROSITE" id="PS50206">
    <property type="entry name" value="RHODANESE_3"/>
    <property type="match status" value="1"/>
</dbReference>
<dbReference type="PROSITE" id="PS51352">
    <property type="entry name" value="THIOREDOXIN_2"/>
    <property type="match status" value="1"/>
</dbReference>
<feature type="domain" description="Thioredoxin" evidence="6">
    <location>
        <begin position="7"/>
        <end position="181"/>
    </location>
</feature>
<dbReference type="InterPro" id="IPR013766">
    <property type="entry name" value="Thioredoxin_domain"/>
</dbReference>
<evidence type="ECO:0000313" key="7">
    <source>
        <dbReference type="EMBL" id="BCM85582.1"/>
    </source>
</evidence>
<dbReference type="GO" id="GO:0042744">
    <property type="term" value="P:hydrogen peroxide catabolic process"/>
    <property type="evidence" value="ECO:0007669"/>
    <property type="project" value="TreeGrafter"/>
</dbReference>
<keyword evidence="4" id="KW-0676">Redox-active center</keyword>
<evidence type="ECO:0000313" key="8">
    <source>
        <dbReference type="Proteomes" id="UP000663508"/>
    </source>
</evidence>
<evidence type="ECO:0000256" key="3">
    <source>
        <dbReference type="PIRSR" id="PIRSR637944-1"/>
    </source>
</evidence>
<sequence>MFAREVPMPPATVPDVTFHTRVRNDALGGPNPFEWKDLTSTEVFGGRNVVLFALPGAFTPACSDDHLPGYEQHADDFAALGIDQVVCLSVNDAFVMFQWARSKGIEKVFMLPDGNADFTRQMGMLVKRGRQGMGMRSWRYAMHVENGTIAKMFVEPGFRDDPPGVGLTVSDAGTMLDYLRSR</sequence>
<evidence type="ECO:0000259" key="5">
    <source>
        <dbReference type="PROSITE" id="PS50206"/>
    </source>
</evidence>
<comment type="catalytic activity">
    <reaction evidence="4">
        <text>a hydroperoxide + 2 glutathione = an alcohol + glutathione disulfide + H2O</text>
        <dbReference type="Rhea" id="RHEA:62632"/>
        <dbReference type="ChEBI" id="CHEBI:15377"/>
        <dbReference type="ChEBI" id="CHEBI:30879"/>
        <dbReference type="ChEBI" id="CHEBI:35924"/>
        <dbReference type="ChEBI" id="CHEBI:57925"/>
        <dbReference type="ChEBI" id="CHEBI:58297"/>
        <dbReference type="EC" id="1.11.1.27"/>
    </reaction>
</comment>
<dbReference type="CDD" id="cd03013">
    <property type="entry name" value="PRX5_like"/>
    <property type="match status" value="1"/>
</dbReference>
<gene>
    <name evidence="7" type="ORF">mvi_40430</name>
</gene>
<dbReference type="PANTHER" id="PTHR10430">
    <property type="entry name" value="PEROXIREDOXIN"/>
    <property type="match status" value="1"/>
</dbReference>
<dbReference type="GO" id="GO:0034599">
    <property type="term" value="P:cellular response to oxidative stress"/>
    <property type="evidence" value="ECO:0007669"/>
    <property type="project" value="InterPro"/>
</dbReference>
<evidence type="ECO:0000256" key="2">
    <source>
        <dbReference type="ARBA" id="ARBA00023002"/>
    </source>
</evidence>
<dbReference type="InterPro" id="IPR037944">
    <property type="entry name" value="PRX5-like"/>
</dbReference>
<dbReference type="Proteomes" id="UP000663508">
    <property type="component" value="Chromosome"/>
</dbReference>
<dbReference type="Pfam" id="PF08534">
    <property type="entry name" value="Redoxin"/>
    <property type="match status" value="1"/>
</dbReference>
<keyword evidence="2 4" id="KW-0560">Oxidoreductase</keyword>
<feature type="domain" description="Rhodanese" evidence="5">
    <location>
        <begin position="85"/>
        <end position="127"/>
    </location>
</feature>
<protein>
    <recommendedName>
        <fullName evidence="4">Glutathione-dependent peroxiredoxin</fullName>
        <ecNumber evidence="4">1.11.1.27</ecNumber>
    </recommendedName>
</protein>
<evidence type="ECO:0000256" key="1">
    <source>
        <dbReference type="ARBA" id="ARBA00022559"/>
    </source>
</evidence>
<dbReference type="Gene3D" id="3.40.30.10">
    <property type="entry name" value="Glutaredoxin"/>
    <property type="match status" value="1"/>
</dbReference>
<evidence type="ECO:0000256" key="4">
    <source>
        <dbReference type="RuleBase" id="RU366011"/>
    </source>
</evidence>
<dbReference type="EMBL" id="AP024145">
    <property type="protein sequence ID" value="BCM85582.1"/>
    <property type="molecule type" value="Genomic_DNA"/>
</dbReference>
<proteinExistence type="inferred from homology"/>
<dbReference type="InterPro" id="IPR001763">
    <property type="entry name" value="Rhodanese-like_dom"/>
</dbReference>
<dbReference type="GO" id="GO:0005737">
    <property type="term" value="C:cytoplasm"/>
    <property type="evidence" value="ECO:0007669"/>
    <property type="project" value="TreeGrafter"/>
</dbReference>
<comment type="function">
    <text evidence="4">Thiol-specific peroxidase that catalyzes the reduction of hydrogen peroxide and organic hydroperoxides to water and alcohols, respectively. Plays a role in cell protection against oxidative stress by detoxifying peroxides.</text>
</comment>
<comment type="similarity">
    <text evidence="4">Belongs to the peroxiredoxin family. Prx5 subfamily.</text>
</comment>
<keyword evidence="1 4" id="KW-0575">Peroxidase</keyword>